<dbReference type="InterPro" id="IPR011701">
    <property type="entry name" value="MFS"/>
</dbReference>
<dbReference type="GO" id="GO:0022857">
    <property type="term" value="F:transmembrane transporter activity"/>
    <property type="evidence" value="ECO:0007669"/>
    <property type="project" value="InterPro"/>
</dbReference>
<dbReference type="PANTHER" id="PTHR23518">
    <property type="entry name" value="C-METHYLTRANSFERASE"/>
    <property type="match status" value="1"/>
</dbReference>
<keyword evidence="1" id="KW-0812">Transmembrane</keyword>
<evidence type="ECO:0000313" key="4">
    <source>
        <dbReference type="Proteomes" id="UP000269499"/>
    </source>
</evidence>
<dbReference type="Proteomes" id="UP000269499">
    <property type="component" value="Unassembled WGS sequence"/>
</dbReference>
<reference evidence="3 4" key="1">
    <citation type="submission" date="2018-06" db="EMBL/GenBank/DDBJ databases">
        <title>Extensive metabolic versatility and redundancy in microbially diverse, dynamic hydrothermal sediments.</title>
        <authorList>
            <person name="Dombrowski N."/>
            <person name="Teske A."/>
            <person name="Baker B.J."/>
        </authorList>
    </citation>
    <scope>NUCLEOTIDE SEQUENCE [LARGE SCALE GENOMIC DNA]</scope>
    <source>
        <strain evidence="3">B20_G2</strain>
    </source>
</reference>
<dbReference type="Pfam" id="PF07690">
    <property type="entry name" value="MFS_1"/>
    <property type="match status" value="1"/>
</dbReference>
<feature type="transmembrane region" description="Helical" evidence="1">
    <location>
        <begin position="90"/>
        <end position="109"/>
    </location>
</feature>
<feature type="non-terminal residue" evidence="3">
    <location>
        <position position="257"/>
    </location>
</feature>
<proteinExistence type="predicted"/>
<feature type="transmembrane region" description="Helical" evidence="1">
    <location>
        <begin position="9"/>
        <end position="29"/>
    </location>
</feature>
<evidence type="ECO:0000259" key="2">
    <source>
        <dbReference type="PROSITE" id="PS50850"/>
    </source>
</evidence>
<evidence type="ECO:0000256" key="1">
    <source>
        <dbReference type="SAM" id="Phobius"/>
    </source>
</evidence>
<accession>A0A497F1U9</accession>
<evidence type="ECO:0000313" key="3">
    <source>
        <dbReference type="EMBL" id="RLE53222.1"/>
    </source>
</evidence>
<name>A0A497F1U9_9CREN</name>
<keyword evidence="1" id="KW-0472">Membrane</keyword>
<dbReference type="SUPFAM" id="SSF103473">
    <property type="entry name" value="MFS general substrate transporter"/>
    <property type="match status" value="1"/>
</dbReference>
<dbReference type="Gene3D" id="1.20.1250.20">
    <property type="entry name" value="MFS general substrate transporter like domains"/>
    <property type="match status" value="1"/>
</dbReference>
<sequence length="257" mass="28015">MQCHVKRNVLLLCIINFLVMLGFGAFNLLRPYLVLALKGVLTELPEEVASISASEAVVELGLMMSAFMATRSIMAAVSGYLGDVFGRKKLISLGLALYIAIGLLYAIIVNVDQLMVLRAIQGVASGMVWPLAQALIADSVSRDFRGRAISLYTMFSNVARIIGPMMGVLAYSITVNVLGFRDPLSAFRAPTVLISVFCFPALIASLAIIEVKSTSQTERKIEFSLSSYFREFKNLSRDVKRSLTVIYINGLANGIAM</sequence>
<feature type="transmembrane region" description="Helical" evidence="1">
    <location>
        <begin position="158"/>
        <end position="180"/>
    </location>
</feature>
<feature type="transmembrane region" description="Helical" evidence="1">
    <location>
        <begin position="192"/>
        <end position="211"/>
    </location>
</feature>
<feature type="transmembrane region" description="Helical" evidence="1">
    <location>
        <begin position="115"/>
        <end position="137"/>
    </location>
</feature>
<organism evidence="3 4">
    <name type="scientific">Thermoproteota archaeon</name>
    <dbReference type="NCBI Taxonomy" id="2056631"/>
    <lineage>
        <taxon>Archaea</taxon>
        <taxon>Thermoproteota</taxon>
    </lineage>
</organism>
<dbReference type="InterPro" id="IPR036259">
    <property type="entry name" value="MFS_trans_sf"/>
</dbReference>
<keyword evidence="1" id="KW-1133">Transmembrane helix</keyword>
<dbReference type="PANTHER" id="PTHR23518:SF2">
    <property type="entry name" value="MAJOR FACILITATOR SUPERFAMILY TRANSPORTER"/>
    <property type="match status" value="1"/>
</dbReference>
<gene>
    <name evidence="3" type="ORF">DRJ26_03605</name>
</gene>
<comment type="caution">
    <text evidence="3">The sequence shown here is derived from an EMBL/GenBank/DDBJ whole genome shotgun (WGS) entry which is preliminary data.</text>
</comment>
<dbReference type="PROSITE" id="PS50850">
    <property type="entry name" value="MFS"/>
    <property type="match status" value="1"/>
</dbReference>
<protein>
    <recommendedName>
        <fullName evidence="2">Major facilitator superfamily (MFS) profile domain-containing protein</fullName>
    </recommendedName>
</protein>
<dbReference type="AlphaFoldDB" id="A0A497F1U9"/>
<dbReference type="EMBL" id="QMRA01000076">
    <property type="protein sequence ID" value="RLE53222.1"/>
    <property type="molecule type" value="Genomic_DNA"/>
</dbReference>
<feature type="domain" description="Major facilitator superfamily (MFS) profile" evidence="2">
    <location>
        <begin position="8"/>
        <end position="257"/>
    </location>
</feature>
<dbReference type="InterPro" id="IPR020846">
    <property type="entry name" value="MFS_dom"/>
</dbReference>